<dbReference type="Proteomes" id="UP000054097">
    <property type="component" value="Unassembled WGS sequence"/>
</dbReference>
<feature type="non-terminal residue" evidence="1">
    <location>
        <position position="58"/>
    </location>
</feature>
<protein>
    <submittedName>
        <fullName evidence="1">Uncharacterized protein</fullName>
    </submittedName>
</protein>
<proteinExistence type="predicted"/>
<keyword evidence="2" id="KW-1185">Reference proteome</keyword>
<reference evidence="2" key="2">
    <citation type="submission" date="2015-01" db="EMBL/GenBank/DDBJ databases">
        <title>Evolutionary Origins and Diversification of the Mycorrhizal Mutualists.</title>
        <authorList>
            <consortium name="DOE Joint Genome Institute"/>
            <consortium name="Mycorrhizal Genomics Consortium"/>
            <person name="Kohler A."/>
            <person name="Kuo A."/>
            <person name="Nagy L.G."/>
            <person name="Floudas D."/>
            <person name="Copeland A."/>
            <person name="Barry K.W."/>
            <person name="Cichocki N."/>
            <person name="Veneault-Fourrey C."/>
            <person name="LaButti K."/>
            <person name="Lindquist E.A."/>
            <person name="Lipzen A."/>
            <person name="Lundell T."/>
            <person name="Morin E."/>
            <person name="Murat C."/>
            <person name="Riley R."/>
            <person name="Ohm R."/>
            <person name="Sun H."/>
            <person name="Tunlid A."/>
            <person name="Henrissat B."/>
            <person name="Grigoriev I.V."/>
            <person name="Hibbett D.S."/>
            <person name="Martin F."/>
        </authorList>
    </citation>
    <scope>NUCLEOTIDE SEQUENCE [LARGE SCALE GENOMIC DNA]</scope>
    <source>
        <strain evidence="2">MAFF 305830</strain>
    </source>
</reference>
<dbReference type="EMBL" id="KN824344">
    <property type="protein sequence ID" value="KIM23008.1"/>
    <property type="molecule type" value="Genomic_DNA"/>
</dbReference>
<evidence type="ECO:0000313" key="1">
    <source>
        <dbReference type="EMBL" id="KIM23008.1"/>
    </source>
</evidence>
<gene>
    <name evidence="1" type="ORF">M408DRAFT_332579</name>
</gene>
<dbReference type="HOGENOM" id="CLU_2984768_0_0_1"/>
<dbReference type="AlphaFoldDB" id="A0A0C2W999"/>
<organism evidence="1 2">
    <name type="scientific">Serendipita vermifera MAFF 305830</name>
    <dbReference type="NCBI Taxonomy" id="933852"/>
    <lineage>
        <taxon>Eukaryota</taxon>
        <taxon>Fungi</taxon>
        <taxon>Dikarya</taxon>
        <taxon>Basidiomycota</taxon>
        <taxon>Agaricomycotina</taxon>
        <taxon>Agaricomycetes</taxon>
        <taxon>Sebacinales</taxon>
        <taxon>Serendipitaceae</taxon>
        <taxon>Serendipita</taxon>
    </lineage>
</organism>
<accession>A0A0C2W999</accession>
<reference evidence="1 2" key="1">
    <citation type="submission" date="2014-04" db="EMBL/GenBank/DDBJ databases">
        <authorList>
            <consortium name="DOE Joint Genome Institute"/>
            <person name="Kuo A."/>
            <person name="Zuccaro A."/>
            <person name="Kohler A."/>
            <person name="Nagy L.G."/>
            <person name="Floudas D."/>
            <person name="Copeland A."/>
            <person name="Barry K.W."/>
            <person name="Cichocki N."/>
            <person name="Veneault-Fourrey C."/>
            <person name="LaButti K."/>
            <person name="Lindquist E.A."/>
            <person name="Lipzen A."/>
            <person name="Lundell T."/>
            <person name="Morin E."/>
            <person name="Murat C."/>
            <person name="Sun H."/>
            <person name="Tunlid A."/>
            <person name="Henrissat B."/>
            <person name="Grigoriev I.V."/>
            <person name="Hibbett D.S."/>
            <person name="Martin F."/>
            <person name="Nordberg H.P."/>
            <person name="Cantor M.N."/>
            <person name="Hua S.X."/>
        </authorList>
    </citation>
    <scope>NUCLEOTIDE SEQUENCE [LARGE SCALE GENOMIC DNA]</scope>
    <source>
        <strain evidence="1 2">MAFF 305830</strain>
    </source>
</reference>
<evidence type="ECO:0000313" key="2">
    <source>
        <dbReference type="Proteomes" id="UP000054097"/>
    </source>
</evidence>
<name>A0A0C2W999_SERVB</name>
<sequence length="58" mass="6356">MSSGNHLQEDTSNDDYWYGQLSPPTALPLRLQTKVYTVTLAITACLLNSLETATIEAV</sequence>